<feature type="domain" description="Phage shock protein PspC N-terminal" evidence="8">
    <location>
        <begin position="5"/>
        <end position="62"/>
    </location>
</feature>
<evidence type="ECO:0000259" key="8">
    <source>
        <dbReference type="Pfam" id="PF04024"/>
    </source>
</evidence>
<evidence type="ECO:0000256" key="4">
    <source>
        <dbReference type="ARBA" id="ARBA00022989"/>
    </source>
</evidence>
<evidence type="ECO:0000256" key="7">
    <source>
        <dbReference type="SAM" id="Phobius"/>
    </source>
</evidence>
<gene>
    <name evidence="9" type="primary">pspC</name>
    <name evidence="9" type="ORF">ACFODT_06810</name>
</gene>
<keyword evidence="10" id="KW-1185">Reference proteome</keyword>
<accession>A0ABV7C670</accession>
<dbReference type="InterPro" id="IPR014320">
    <property type="entry name" value="Phageshock_PspC"/>
</dbReference>
<dbReference type="Pfam" id="PF04024">
    <property type="entry name" value="PspC"/>
    <property type="match status" value="1"/>
</dbReference>
<comment type="subcellular location">
    <subcellularLocation>
        <location evidence="1">Cell membrane</location>
        <topology evidence="1">Single-pass membrane protein</topology>
    </subcellularLocation>
</comment>
<keyword evidence="3 7" id="KW-0812">Transmembrane</keyword>
<comment type="caution">
    <text evidence="9">The sequence shown here is derived from an EMBL/GenBank/DDBJ whole genome shotgun (WGS) entry which is preliminary data.</text>
</comment>
<keyword evidence="5 7" id="KW-0472">Membrane</keyword>
<evidence type="ECO:0000313" key="9">
    <source>
        <dbReference type="EMBL" id="MFC3023530.1"/>
    </source>
</evidence>
<dbReference type="NCBIfam" id="TIGR02978">
    <property type="entry name" value="phageshock_pspC"/>
    <property type="match status" value="1"/>
</dbReference>
<sequence length="123" mass="13657">MNDRSLSKDTQHGVIAGVCAGLARFLGLEIWLVRILTISALLLGGGVIVVLGYVALMFMLESESVAQWDARIAHTIKSRPWEQGSSPAQLLSVLQREFDEMEQRVNALEKQVMSDNQRSQDDT</sequence>
<evidence type="ECO:0000256" key="3">
    <source>
        <dbReference type="ARBA" id="ARBA00022692"/>
    </source>
</evidence>
<keyword evidence="6" id="KW-0175">Coiled coil</keyword>
<feature type="transmembrane region" description="Helical" evidence="7">
    <location>
        <begin position="12"/>
        <end position="32"/>
    </location>
</feature>
<organism evidence="9 10">
    <name type="scientific">Vibrio zhugei</name>
    <dbReference type="NCBI Taxonomy" id="2479546"/>
    <lineage>
        <taxon>Bacteria</taxon>
        <taxon>Pseudomonadati</taxon>
        <taxon>Pseudomonadota</taxon>
        <taxon>Gammaproteobacteria</taxon>
        <taxon>Vibrionales</taxon>
        <taxon>Vibrionaceae</taxon>
        <taxon>Vibrio</taxon>
    </lineage>
</organism>
<dbReference type="PANTHER" id="PTHR33885:SF3">
    <property type="entry name" value="PHAGE SHOCK PROTEIN C"/>
    <property type="match status" value="1"/>
</dbReference>
<feature type="coiled-coil region" evidence="6">
    <location>
        <begin position="91"/>
        <end position="118"/>
    </location>
</feature>
<dbReference type="RefSeq" id="WP_123015985.1">
    <property type="nucleotide sequence ID" value="NZ_AP024911.1"/>
</dbReference>
<dbReference type="PANTHER" id="PTHR33885">
    <property type="entry name" value="PHAGE SHOCK PROTEIN C"/>
    <property type="match status" value="1"/>
</dbReference>
<protein>
    <submittedName>
        <fullName evidence="9">Envelope stress response membrane protein PspC</fullName>
    </submittedName>
</protein>
<evidence type="ECO:0000256" key="5">
    <source>
        <dbReference type="ARBA" id="ARBA00023136"/>
    </source>
</evidence>
<dbReference type="InterPro" id="IPR007168">
    <property type="entry name" value="Phageshock_PspC_N"/>
</dbReference>
<evidence type="ECO:0000256" key="1">
    <source>
        <dbReference type="ARBA" id="ARBA00004162"/>
    </source>
</evidence>
<keyword evidence="2" id="KW-1003">Cell membrane</keyword>
<evidence type="ECO:0000256" key="6">
    <source>
        <dbReference type="SAM" id="Coils"/>
    </source>
</evidence>
<evidence type="ECO:0000313" key="10">
    <source>
        <dbReference type="Proteomes" id="UP001595384"/>
    </source>
</evidence>
<evidence type="ECO:0000256" key="2">
    <source>
        <dbReference type="ARBA" id="ARBA00022475"/>
    </source>
</evidence>
<keyword evidence="4 7" id="KW-1133">Transmembrane helix</keyword>
<name>A0ABV7C670_9VIBR</name>
<feature type="transmembrane region" description="Helical" evidence="7">
    <location>
        <begin position="38"/>
        <end position="60"/>
    </location>
</feature>
<reference evidence="10" key="1">
    <citation type="journal article" date="2019" name="Int. J. Syst. Evol. Microbiol.">
        <title>The Global Catalogue of Microorganisms (GCM) 10K type strain sequencing project: providing services to taxonomists for standard genome sequencing and annotation.</title>
        <authorList>
            <consortium name="The Broad Institute Genomics Platform"/>
            <consortium name="The Broad Institute Genome Sequencing Center for Infectious Disease"/>
            <person name="Wu L."/>
            <person name="Ma J."/>
        </authorList>
    </citation>
    <scope>NUCLEOTIDE SEQUENCE [LARGE SCALE GENOMIC DNA]</scope>
    <source>
        <strain evidence="10">KCTC 62784</strain>
    </source>
</reference>
<dbReference type="InterPro" id="IPR052027">
    <property type="entry name" value="PspC"/>
</dbReference>
<dbReference type="Proteomes" id="UP001595384">
    <property type="component" value="Unassembled WGS sequence"/>
</dbReference>
<proteinExistence type="predicted"/>
<dbReference type="EMBL" id="JBHRSE010000042">
    <property type="protein sequence ID" value="MFC3023530.1"/>
    <property type="molecule type" value="Genomic_DNA"/>
</dbReference>